<evidence type="ECO:0000256" key="1">
    <source>
        <dbReference type="ARBA" id="ARBA00022679"/>
    </source>
</evidence>
<proteinExistence type="predicted"/>
<sequence>MSSPVYVFDSTTKDELSRVRGVGRYLQLLKENFPKNTIFIDKIERINTDSVFINPFFNFLKPPLLMKRVAKKQIAVIHDLIPLKYPEHFPTGIRGNINIFLNKLALRNYDLIVTDSQTSKKEILQLLKIEESRVRVIYPCLPKMFTESSQKSKIKSQNYNSKVKSKETFDFSLLTSNFLLYVGDATWNKNLVNLALAIKIINVPCVFVGKVFNVVKKAGEDICFEPALINHPWQKEFKEFIELTKNDKRFIFLGYIDDYKLINLYEQARVNILVSRDEGFGFSYLEAANFNCPSVLSNIPVLREISKDRGAYFANPSDPNDIANKIGEVYFNPDLRKKLGFEAQQQSLKFNQEKYKKDLLTHLK</sequence>
<dbReference type="GO" id="GO:0016757">
    <property type="term" value="F:glycosyltransferase activity"/>
    <property type="evidence" value="ECO:0007669"/>
    <property type="project" value="InterPro"/>
</dbReference>
<organism evidence="3 4">
    <name type="scientific">Candidatus Roizmanbacteria bacterium CG_4_8_14_3_um_filter_36_10</name>
    <dbReference type="NCBI Taxonomy" id="1974834"/>
    <lineage>
        <taxon>Bacteria</taxon>
        <taxon>Candidatus Roizmaniibacteriota</taxon>
    </lineage>
</organism>
<evidence type="ECO:0000259" key="2">
    <source>
        <dbReference type="Pfam" id="PF00534"/>
    </source>
</evidence>
<comment type="caution">
    <text evidence="3">The sequence shown here is derived from an EMBL/GenBank/DDBJ whole genome shotgun (WGS) entry which is preliminary data.</text>
</comment>
<dbReference type="SUPFAM" id="SSF53756">
    <property type="entry name" value="UDP-Glycosyltransferase/glycogen phosphorylase"/>
    <property type="match status" value="1"/>
</dbReference>
<dbReference type="Gene3D" id="3.40.50.2000">
    <property type="entry name" value="Glycogen Phosphorylase B"/>
    <property type="match status" value="2"/>
</dbReference>
<evidence type="ECO:0000313" key="4">
    <source>
        <dbReference type="Proteomes" id="UP000229370"/>
    </source>
</evidence>
<dbReference type="PANTHER" id="PTHR46401">
    <property type="entry name" value="GLYCOSYLTRANSFERASE WBBK-RELATED"/>
    <property type="match status" value="1"/>
</dbReference>
<keyword evidence="1" id="KW-0808">Transferase</keyword>
<evidence type="ECO:0000313" key="3">
    <source>
        <dbReference type="EMBL" id="PJC82030.1"/>
    </source>
</evidence>
<dbReference type="InterPro" id="IPR001296">
    <property type="entry name" value="Glyco_trans_1"/>
</dbReference>
<name>A0A2M8GN84_9BACT</name>
<dbReference type="Pfam" id="PF00534">
    <property type="entry name" value="Glycos_transf_1"/>
    <property type="match status" value="1"/>
</dbReference>
<dbReference type="PANTHER" id="PTHR46401:SF2">
    <property type="entry name" value="GLYCOSYLTRANSFERASE WBBK-RELATED"/>
    <property type="match status" value="1"/>
</dbReference>
<dbReference type="AlphaFoldDB" id="A0A2M8GN84"/>
<reference evidence="4" key="1">
    <citation type="submission" date="2017-09" db="EMBL/GenBank/DDBJ databases">
        <title>Depth-based differentiation of microbial function through sediment-hosted aquifers and enrichment of novel symbionts in the deep terrestrial subsurface.</title>
        <authorList>
            <person name="Probst A.J."/>
            <person name="Ladd B."/>
            <person name="Jarett J.K."/>
            <person name="Geller-Mcgrath D.E."/>
            <person name="Sieber C.M.K."/>
            <person name="Emerson J.B."/>
            <person name="Anantharaman K."/>
            <person name="Thomas B.C."/>
            <person name="Malmstrom R."/>
            <person name="Stieglmeier M."/>
            <person name="Klingl A."/>
            <person name="Woyke T."/>
            <person name="Ryan C.M."/>
            <person name="Banfield J.F."/>
        </authorList>
    </citation>
    <scope>NUCLEOTIDE SEQUENCE [LARGE SCALE GENOMIC DNA]</scope>
</reference>
<dbReference type="CDD" id="cd03809">
    <property type="entry name" value="GT4_MtfB-like"/>
    <property type="match status" value="1"/>
</dbReference>
<accession>A0A2M8GN84</accession>
<dbReference type="Proteomes" id="UP000229370">
    <property type="component" value="Unassembled WGS sequence"/>
</dbReference>
<dbReference type="EMBL" id="PFQK01000032">
    <property type="protein sequence ID" value="PJC82030.1"/>
    <property type="molecule type" value="Genomic_DNA"/>
</dbReference>
<protein>
    <recommendedName>
        <fullName evidence="2">Glycosyl transferase family 1 domain-containing protein</fullName>
    </recommendedName>
</protein>
<feature type="domain" description="Glycosyl transferase family 1" evidence="2">
    <location>
        <begin position="175"/>
        <end position="345"/>
    </location>
</feature>
<gene>
    <name evidence="3" type="ORF">CO007_01650</name>
</gene>